<dbReference type="InterPro" id="IPR007627">
    <property type="entry name" value="RNA_pol_sigma70_r2"/>
</dbReference>
<dbReference type="InterPro" id="IPR013249">
    <property type="entry name" value="RNA_pol_sigma70_r4_t2"/>
</dbReference>
<dbReference type="GO" id="GO:0006352">
    <property type="term" value="P:DNA-templated transcription initiation"/>
    <property type="evidence" value="ECO:0007669"/>
    <property type="project" value="InterPro"/>
</dbReference>
<dbReference type="InterPro" id="IPR013325">
    <property type="entry name" value="RNA_pol_sigma_r2"/>
</dbReference>
<feature type="domain" description="RNA polymerase sigma-70 region 2" evidence="5">
    <location>
        <begin position="28"/>
        <end position="90"/>
    </location>
</feature>
<evidence type="ECO:0000256" key="1">
    <source>
        <dbReference type="ARBA" id="ARBA00010641"/>
    </source>
</evidence>
<dbReference type="Proteomes" id="UP001403385">
    <property type="component" value="Unassembled WGS sequence"/>
</dbReference>
<dbReference type="GO" id="GO:0016987">
    <property type="term" value="F:sigma factor activity"/>
    <property type="evidence" value="ECO:0007669"/>
    <property type="project" value="UniProtKB-KW"/>
</dbReference>
<comment type="similarity">
    <text evidence="1">Belongs to the sigma-70 factor family. ECF subfamily.</text>
</comment>
<evidence type="ECO:0000313" key="8">
    <source>
        <dbReference type="Proteomes" id="UP001403385"/>
    </source>
</evidence>
<dbReference type="AlphaFoldDB" id="A0AAW9S6R3"/>
<keyword evidence="4" id="KW-0804">Transcription</keyword>
<evidence type="ECO:0000256" key="4">
    <source>
        <dbReference type="ARBA" id="ARBA00023163"/>
    </source>
</evidence>
<dbReference type="Gene3D" id="1.10.10.10">
    <property type="entry name" value="Winged helix-like DNA-binding domain superfamily/Winged helix DNA-binding domain"/>
    <property type="match status" value="1"/>
</dbReference>
<proteinExistence type="inferred from homology"/>
<dbReference type="InterPro" id="IPR039425">
    <property type="entry name" value="RNA_pol_sigma-70-like"/>
</dbReference>
<feature type="domain" description="RNA polymerase sigma factor 70 region 4 type 2" evidence="6">
    <location>
        <begin position="128"/>
        <end position="180"/>
    </location>
</feature>
<evidence type="ECO:0000259" key="5">
    <source>
        <dbReference type="Pfam" id="PF04542"/>
    </source>
</evidence>
<dbReference type="Pfam" id="PF04542">
    <property type="entry name" value="Sigma70_r2"/>
    <property type="match status" value="1"/>
</dbReference>
<reference evidence="7 8" key="1">
    <citation type="submission" date="2024-04" db="EMBL/GenBank/DDBJ databases">
        <title>Novel genus in family Flammeovirgaceae.</title>
        <authorList>
            <person name="Nguyen T.H."/>
            <person name="Vuong T.Q."/>
            <person name="Le H."/>
            <person name="Kim S.-G."/>
        </authorList>
    </citation>
    <scope>NUCLEOTIDE SEQUENCE [LARGE SCALE GENOMIC DNA]</scope>
    <source>
        <strain evidence="7 8">JCM 23209</strain>
    </source>
</reference>
<keyword evidence="3" id="KW-0731">Sigma factor</keyword>
<keyword evidence="2" id="KW-0805">Transcription regulation</keyword>
<accession>A0AAW9S6R3</accession>
<dbReference type="InterPro" id="IPR014284">
    <property type="entry name" value="RNA_pol_sigma-70_dom"/>
</dbReference>
<evidence type="ECO:0000256" key="2">
    <source>
        <dbReference type="ARBA" id="ARBA00023015"/>
    </source>
</evidence>
<evidence type="ECO:0000313" key="7">
    <source>
        <dbReference type="EMBL" id="MEN7549563.1"/>
    </source>
</evidence>
<organism evidence="7 8">
    <name type="scientific">Rapidithrix thailandica</name>
    <dbReference type="NCBI Taxonomy" id="413964"/>
    <lineage>
        <taxon>Bacteria</taxon>
        <taxon>Pseudomonadati</taxon>
        <taxon>Bacteroidota</taxon>
        <taxon>Cytophagia</taxon>
        <taxon>Cytophagales</taxon>
        <taxon>Flammeovirgaceae</taxon>
        <taxon>Rapidithrix</taxon>
    </lineage>
</organism>
<dbReference type="Gene3D" id="1.10.1740.10">
    <property type="match status" value="1"/>
</dbReference>
<dbReference type="NCBIfam" id="TIGR02937">
    <property type="entry name" value="sigma70-ECF"/>
    <property type="match status" value="1"/>
</dbReference>
<keyword evidence="8" id="KW-1185">Reference proteome</keyword>
<dbReference type="InterPro" id="IPR013324">
    <property type="entry name" value="RNA_pol_sigma_r3/r4-like"/>
</dbReference>
<evidence type="ECO:0000259" key="6">
    <source>
        <dbReference type="Pfam" id="PF08281"/>
    </source>
</evidence>
<dbReference type="GO" id="GO:0003677">
    <property type="term" value="F:DNA binding"/>
    <property type="evidence" value="ECO:0007669"/>
    <property type="project" value="InterPro"/>
</dbReference>
<dbReference type="InterPro" id="IPR036388">
    <property type="entry name" value="WH-like_DNA-bd_sf"/>
</dbReference>
<dbReference type="PANTHER" id="PTHR43133:SF46">
    <property type="entry name" value="RNA POLYMERASE SIGMA-70 FACTOR ECF SUBFAMILY"/>
    <property type="match status" value="1"/>
</dbReference>
<dbReference type="PANTHER" id="PTHR43133">
    <property type="entry name" value="RNA POLYMERASE ECF-TYPE SIGMA FACTO"/>
    <property type="match status" value="1"/>
</dbReference>
<protein>
    <submittedName>
        <fullName evidence="7">Sigma-70 family RNA polymerase sigma factor</fullName>
    </submittedName>
</protein>
<dbReference type="RefSeq" id="WP_346822342.1">
    <property type="nucleotide sequence ID" value="NZ_JBDKWZ010000009.1"/>
</dbReference>
<dbReference type="SUPFAM" id="SSF88659">
    <property type="entry name" value="Sigma3 and sigma4 domains of RNA polymerase sigma factors"/>
    <property type="match status" value="1"/>
</dbReference>
<evidence type="ECO:0000256" key="3">
    <source>
        <dbReference type="ARBA" id="ARBA00023082"/>
    </source>
</evidence>
<sequence length="195" mass="23185">MSDTSSKAVDENLWNSLRKGSVDALDQMYQQHYQLLYSFGYKCIPDGELVKDSIQELFIKLWKKHAHLKKVHNVRGYLLRALYNTIISQKKTYGHHEPLPDFDQYKYQVVFSSETQVISQEQKDENSQKLNRALKGLSKREREIIYLFFYEGYSYQEIEEQTQLQYQSIKNVMYRALQRLKSGVLITGLFFYLLK</sequence>
<name>A0AAW9S6R3_9BACT</name>
<dbReference type="CDD" id="cd06171">
    <property type="entry name" value="Sigma70_r4"/>
    <property type="match status" value="1"/>
</dbReference>
<gene>
    <name evidence="7" type="ORF">AAG747_16690</name>
</gene>
<dbReference type="SUPFAM" id="SSF88946">
    <property type="entry name" value="Sigma2 domain of RNA polymerase sigma factors"/>
    <property type="match status" value="1"/>
</dbReference>
<dbReference type="Pfam" id="PF08281">
    <property type="entry name" value="Sigma70_r4_2"/>
    <property type="match status" value="1"/>
</dbReference>
<dbReference type="EMBL" id="JBDKWZ010000009">
    <property type="protein sequence ID" value="MEN7549563.1"/>
    <property type="molecule type" value="Genomic_DNA"/>
</dbReference>
<comment type="caution">
    <text evidence="7">The sequence shown here is derived from an EMBL/GenBank/DDBJ whole genome shotgun (WGS) entry which is preliminary data.</text>
</comment>